<organism evidence="4 5">
    <name type="scientific">Capsulimonas corticalis</name>
    <dbReference type="NCBI Taxonomy" id="2219043"/>
    <lineage>
        <taxon>Bacteria</taxon>
        <taxon>Bacillati</taxon>
        <taxon>Armatimonadota</taxon>
        <taxon>Armatimonadia</taxon>
        <taxon>Capsulimonadales</taxon>
        <taxon>Capsulimonadaceae</taxon>
        <taxon>Capsulimonas</taxon>
    </lineage>
</organism>
<dbReference type="GO" id="GO:0000049">
    <property type="term" value="F:tRNA binding"/>
    <property type="evidence" value="ECO:0007669"/>
    <property type="project" value="UniProtKB-UniRule"/>
</dbReference>
<comment type="catalytic activity">
    <reaction evidence="2">
        <text>a D-aminoacyl-tRNA + H2O = a tRNA + a D-alpha-amino acid + H(+)</text>
        <dbReference type="Rhea" id="RHEA:13953"/>
        <dbReference type="Rhea" id="RHEA-COMP:10123"/>
        <dbReference type="Rhea" id="RHEA-COMP:10124"/>
        <dbReference type="ChEBI" id="CHEBI:15377"/>
        <dbReference type="ChEBI" id="CHEBI:15378"/>
        <dbReference type="ChEBI" id="CHEBI:59871"/>
        <dbReference type="ChEBI" id="CHEBI:78442"/>
        <dbReference type="ChEBI" id="CHEBI:79333"/>
        <dbReference type="EC" id="3.1.1.96"/>
    </reaction>
</comment>
<feature type="compositionally biased region" description="Basic and acidic residues" evidence="3">
    <location>
        <begin position="152"/>
        <end position="164"/>
    </location>
</feature>
<dbReference type="InterPro" id="IPR023509">
    <property type="entry name" value="DTD-like_sf"/>
</dbReference>
<evidence type="ECO:0000256" key="1">
    <source>
        <dbReference type="ARBA" id="ARBA00009673"/>
    </source>
</evidence>
<dbReference type="SUPFAM" id="SSF69500">
    <property type="entry name" value="DTD-like"/>
    <property type="match status" value="1"/>
</dbReference>
<dbReference type="PANTHER" id="PTHR10472">
    <property type="entry name" value="D-TYROSYL-TRNA TYR DEACYLASE"/>
    <property type="match status" value="1"/>
</dbReference>
<dbReference type="HAMAP" id="MF_00518">
    <property type="entry name" value="Deacylase_Dtd"/>
    <property type="match status" value="1"/>
</dbReference>
<proteinExistence type="inferred from homology"/>
<comment type="subunit">
    <text evidence="2">Homodimer.</text>
</comment>
<dbReference type="GO" id="GO:0005737">
    <property type="term" value="C:cytoplasm"/>
    <property type="evidence" value="ECO:0007669"/>
    <property type="project" value="UniProtKB-SubCell"/>
</dbReference>
<dbReference type="AlphaFoldDB" id="A0A9N7L5Q5"/>
<dbReference type="FunFam" id="3.50.80.10:FF:000001">
    <property type="entry name" value="D-aminoacyl-tRNA deacylase"/>
    <property type="match status" value="1"/>
</dbReference>
<dbReference type="GO" id="GO:0051500">
    <property type="term" value="F:D-tyrosyl-tRNA(Tyr) deacylase activity"/>
    <property type="evidence" value="ECO:0007669"/>
    <property type="project" value="TreeGrafter"/>
</dbReference>
<reference evidence="4 5" key="1">
    <citation type="journal article" date="2019" name="Int. J. Syst. Evol. Microbiol.">
        <title>Capsulimonas corticalis gen. nov., sp. nov., an aerobic capsulated bacterium, of a novel bacterial order, Capsulimonadales ord. nov., of the class Armatimonadia of the phylum Armatimonadetes.</title>
        <authorList>
            <person name="Li J."/>
            <person name="Kudo C."/>
            <person name="Tonouchi A."/>
        </authorList>
    </citation>
    <scope>NUCLEOTIDE SEQUENCE [LARGE SCALE GENOMIC DNA]</scope>
    <source>
        <strain evidence="4 5">AX-7</strain>
    </source>
</reference>
<name>A0A9N7L5Q5_9BACT</name>
<comment type="domain">
    <text evidence="2">A Gly-cisPro motif from one monomer fits into the active site of the other monomer to allow specific chiral rejection of L-amino acids.</text>
</comment>
<protein>
    <recommendedName>
        <fullName evidence="2">D-aminoacyl-tRNA deacylase</fullName>
        <shortName evidence="2">DTD</shortName>
        <ecNumber evidence="2">3.1.1.96</ecNumber>
    </recommendedName>
    <alternativeName>
        <fullName evidence="2">Gly-tRNA(Ala) deacylase</fullName>
        <ecNumber evidence="2">3.1.1.-</ecNumber>
    </alternativeName>
</protein>
<dbReference type="Gene3D" id="3.50.80.10">
    <property type="entry name" value="D-tyrosyl-tRNA(Tyr) deacylase"/>
    <property type="match status" value="1"/>
</dbReference>
<dbReference type="Pfam" id="PF02580">
    <property type="entry name" value="Tyr_Deacylase"/>
    <property type="match status" value="1"/>
</dbReference>
<gene>
    <name evidence="2 4" type="primary">dtd</name>
    <name evidence="4" type="ORF">CCAX7_47640</name>
</gene>
<keyword evidence="2" id="KW-0694">RNA-binding</keyword>
<keyword evidence="2" id="KW-0963">Cytoplasm</keyword>
<dbReference type="InterPro" id="IPR003732">
    <property type="entry name" value="Daa-tRNA_deacyls_DTD"/>
</dbReference>
<dbReference type="GO" id="GO:0106026">
    <property type="term" value="F:Gly-tRNA(Ala) deacylase activity"/>
    <property type="evidence" value="ECO:0007669"/>
    <property type="project" value="UniProtKB-UniRule"/>
</dbReference>
<dbReference type="NCBIfam" id="TIGR00256">
    <property type="entry name" value="D-aminoacyl-tRNA deacylase"/>
    <property type="match status" value="1"/>
</dbReference>
<dbReference type="GO" id="GO:0019478">
    <property type="term" value="P:D-amino acid catabolic process"/>
    <property type="evidence" value="ECO:0007669"/>
    <property type="project" value="UniProtKB-UniRule"/>
</dbReference>
<dbReference type="EC" id="3.1.1.96" evidence="2"/>
<keyword evidence="2" id="KW-0378">Hydrolase</keyword>
<dbReference type="KEGG" id="ccot:CCAX7_47640"/>
<evidence type="ECO:0000313" key="4">
    <source>
        <dbReference type="EMBL" id="BDI32713.1"/>
    </source>
</evidence>
<comment type="subcellular location">
    <subcellularLocation>
        <location evidence="2">Cytoplasm</location>
    </subcellularLocation>
</comment>
<evidence type="ECO:0000313" key="5">
    <source>
        <dbReference type="Proteomes" id="UP000287394"/>
    </source>
</evidence>
<keyword evidence="5" id="KW-1185">Reference proteome</keyword>
<dbReference type="GO" id="GO:0043908">
    <property type="term" value="F:Ser(Gly)-tRNA(Ala) hydrolase activity"/>
    <property type="evidence" value="ECO:0007669"/>
    <property type="project" value="UniProtKB-UniRule"/>
</dbReference>
<dbReference type="EC" id="3.1.1.-" evidence="2"/>
<dbReference type="EMBL" id="AP025739">
    <property type="protein sequence ID" value="BDI32713.1"/>
    <property type="molecule type" value="Genomic_DNA"/>
</dbReference>
<feature type="short sequence motif" description="Gly-cisPro motif, important for rejection of L-amino acids" evidence="2">
    <location>
        <begin position="138"/>
        <end position="139"/>
    </location>
</feature>
<evidence type="ECO:0000256" key="3">
    <source>
        <dbReference type="SAM" id="MobiDB-lite"/>
    </source>
</evidence>
<comment type="catalytic activity">
    <reaction evidence="2">
        <text>glycyl-tRNA(Ala) + H2O = tRNA(Ala) + glycine + H(+)</text>
        <dbReference type="Rhea" id="RHEA:53744"/>
        <dbReference type="Rhea" id="RHEA-COMP:9657"/>
        <dbReference type="Rhea" id="RHEA-COMP:13640"/>
        <dbReference type="ChEBI" id="CHEBI:15377"/>
        <dbReference type="ChEBI" id="CHEBI:15378"/>
        <dbReference type="ChEBI" id="CHEBI:57305"/>
        <dbReference type="ChEBI" id="CHEBI:78442"/>
        <dbReference type="ChEBI" id="CHEBI:78522"/>
    </reaction>
</comment>
<evidence type="ECO:0000256" key="2">
    <source>
        <dbReference type="HAMAP-Rule" id="MF_00518"/>
    </source>
</evidence>
<sequence length="164" mass="17775">MRVVLQRVTSAAVTIKETGDRRSIGPGLAVLLGVGHGDDAGDVDYLVQKVTSLRIFADEHGKMNLSLEDVQGQMLIVSQFTLLGDTRKGKRPSFTDAAPPAIAIPLYERFVAQVQARGVTARTGEFGADMSVEITNDGPVTLIIESPPKTNTEQKKEERVSERL</sequence>
<dbReference type="RefSeq" id="WP_119319584.1">
    <property type="nucleotide sequence ID" value="NZ_AP025739.1"/>
</dbReference>
<dbReference type="Proteomes" id="UP000287394">
    <property type="component" value="Chromosome"/>
</dbReference>
<dbReference type="CDD" id="cd00563">
    <property type="entry name" value="Dtyr_deacylase"/>
    <property type="match status" value="1"/>
</dbReference>
<dbReference type="PANTHER" id="PTHR10472:SF5">
    <property type="entry name" value="D-AMINOACYL-TRNA DEACYLASE 1"/>
    <property type="match status" value="1"/>
</dbReference>
<comment type="function">
    <text evidence="2">An aminoacyl-tRNA editing enzyme that deacylates mischarged D-aminoacyl-tRNAs. Also deacylates mischarged glycyl-tRNA(Ala), protecting cells against glycine mischarging by AlaRS. Acts via tRNA-based rather than protein-based catalysis; rejects L-amino acids rather than detecting D-amino acids in the active site. By recycling D-aminoacyl-tRNA to D-amino acids and free tRNA molecules, this enzyme counteracts the toxicity associated with the formation of D-aminoacyl-tRNA entities in vivo and helps enforce protein L-homochirality.</text>
</comment>
<comment type="similarity">
    <text evidence="1 2">Belongs to the DTD family.</text>
</comment>
<feature type="region of interest" description="Disordered" evidence="3">
    <location>
        <begin position="145"/>
        <end position="164"/>
    </location>
</feature>
<dbReference type="OrthoDB" id="9801395at2"/>
<accession>A0A9N7L5Q5</accession>
<keyword evidence="2" id="KW-0820">tRNA-binding</keyword>